<gene>
    <name evidence="1" type="ORF">ERS075579_04700</name>
</gene>
<proteinExistence type="predicted"/>
<reference evidence="1 2" key="1">
    <citation type="submission" date="2015-03" db="EMBL/GenBank/DDBJ databases">
        <authorList>
            <person name="Murphy D."/>
        </authorList>
    </citation>
    <scope>NUCLEOTIDE SEQUENCE [LARGE SCALE GENOMIC DNA]</scope>
    <source>
        <strain evidence="1 2">PAP088</strain>
    </source>
</reference>
<organism evidence="1 2">
    <name type="scientific">Mycobacteroides abscessus</name>
    <dbReference type="NCBI Taxonomy" id="36809"/>
    <lineage>
        <taxon>Bacteria</taxon>
        <taxon>Bacillati</taxon>
        <taxon>Actinomycetota</taxon>
        <taxon>Actinomycetes</taxon>
        <taxon>Mycobacteriales</taxon>
        <taxon>Mycobacteriaceae</taxon>
        <taxon>Mycobacteroides</taxon>
    </lineage>
</organism>
<dbReference type="AlphaFoldDB" id="A0A0U1C1B9"/>
<name>A0A0U1C1B9_9MYCO</name>
<evidence type="ECO:0000313" key="1">
    <source>
        <dbReference type="EMBL" id="CPV70044.1"/>
    </source>
</evidence>
<evidence type="ECO:0000313" key="2">
    <source>
        <dbReference type="Proteomes" id="UP000045782"/>
    </source>
</evidence>
<dbReference type="Proteomes" id="UP000045782">
    <property type="component" value="Unassembled WGS sequence"/>
</dbReference>
<accession>A0A0U1C1B9</accession>
<dbReference type="EMBL" id="CSWP01000012">
    <property type="protein sequence ID" value="CPV70044.1"/>
    <property type="molecule type" value="Genomic_DNA"/>
</dbReference>
<protein>
    <submittedName>
        <fullName evidence="1">Uncharacterized protein</fullName>
    </submittedName>
</protein>
<sequence>MVIQSPPRIRLRSARRPFTDQSELASRCASSAGVRHLRLVPAADQTRPSPLACRKAGCCLYGQLAPVGPMGVAFQRGGVVRLARSWCEPLTRRVHVPLRYPQRIPARDRLGTRAFALPSLTIKRRYNKYIVVSDAYRSNDARLHRVFVSGRVMFRVPVIGVHGAGAAQEAVPLTFFGHVVLCPRRIHGTVLAFIRGVRAAHERVP</sequence>